<evidence type="ECO:0000256" key="4">
    <source>
        <dbReference type="ARBA" id="ARBA00022827"/>
    </source>
</evidence>
<gene>
    <name evidence="7" type="primary">glcD</name>
    <name evidence="7" type="ORF">CARN1_1396</name>
</gene>
<evidence type="ECO:0000256" key="5">
    <source>
        <dbReference type="ARBA" id="ARBA00023002"/>
    </source>
</evidence>
<evidence type="ECO:0000313" key="7">
    <source>
        <dbReference type="EMBL" id="CBH75379.1"/>
    </source>
</evidence>
<dbReference type="SUPFAM" id="SSF56176">
    <property type="entry name" value="FAD-binding/transporter-associated domain-like"/>
    <property type="match status" value="1"/>
</dbReference>
<dbReference type="GO" id="GO:0071949">
    <property type="term" value="F:FAD binding"/>
    <property type="evidence" value="ECO:0007669"/>
    <property type="project" value="InterPro"/>
</dbReference>
<dbReference type="InterPro" id="IPR051914">
    <property type="entry name" value="FAD-linked_OxidoTrans_Type4"/>
</dbReference>
<keyword evidence="3" id="KW-0285">Flavoprotein</keyword>
<dbReference type="InterPro" id="IPR016167">
    <property type="entry name" value="FAD-bd_PCMH_sub1"/>
</dbReference>
<evidence type="ECO:0000259" key="6">
    <source>
        <dbReference type="PROSITE" id="PS51387"/>
    </source>
</evidence>
<evidence type="ECO:0000256" key="2">
    <source>
        <dbReference type="ARBA" id="ARBA00008000"/>
    </source>
</evidence>
<dbReference type="Gene3D" id="3.30.465.10">
    <property type="match status" value="1"/>
</dbReference>
<comment type="caution">
    <text evidence="7">The sequence shown here is derived from an EMBL/GenBank/DDBJ whole genome shotgun (WGS) entry which is preliminary data.</text>
</comment>
<dbReference type="InterPro" id="IPR016169">
    <property type="entry name" value="FAD-bd_PCMH_sub2"/>
</dbReference>
<dbReference type="InterPro" id="IPR016166">
    <property type="entry name" value="FAD-bd_PCMH"/>
</dbReference>
<dbReference type="Pfam" id="PF02913">
    <property type="entry name" value="FAD-oxidase_C"/>
    <property type="match status" value="1"/>
</dbReference>
<dbReference type="InterPro" id="IPR004113">
    <property type="entry name" value="FAD-bd_oxidored_4_C"/>
</dbReference>
<proteinExistence type="inferred from homology"/>
<dbReference type="Pfam" id="PF01565">
    <property type="entry name" value="FAD_binding_4"/>
    <property type="match status" value="1"/>
</dbReference>
<feature type="domain" description="FAD-binding PCMH-type" evidence="6">
    <location>
        <begin position="32"/>
        <end position="207"/>
    </location>
</feature>
<dbReference type="SUPFAM" id="SSF55103">
    <property type="entry name" value="FAD-linked oxidases, C-terminal domain"/>
    <property type="match status" value="1"/>
</dbReference>
<name>E6PFZ2_9ZZZZ</name>
<dbReference type="FunFam" id="3.30.70.2740:FF:000001">
    <property type="entry name" value="D-lactate dehydrogenase mitochondrial"/>
    <property type="match status" value="1"/>
</dbReference>
<dbReference type="InterPro" id="IPR006094">
    <property type="entry name" value="Oxid_FAD_bind_N"/>
</dbReference>
<dbReference type="Gene3D" id="3.30.70.2740">
    <property type="match status" value="1"/>
</dbReference>
<dbReference type="EMBL" id="CABL01000008">
    <property type="protein sequence ID" value="CBH75379.1"/>
    <property type="molecule type" value="Genomic_DNA"/>
</dbReference>
<dbReference type="PROSITE" id="PS51387">
    <property type="entry name" value="FAD_PCMH"/>
    <property type="match status" value="1"/>
</dbReference>
<dbReference type="GO" id="GO:0016491">
    <property type="term" value="F:oxidoreductase activity"/>
    <property type="evidence" value="ECO:0007669"/>
    <property type="project" value="UniProtKB-KW"/>
</dbReference>
<dbReference type="InterPro" id="IPR036318">
    <property type="entry name" value="FAD-bd_PCMH-like_sf"/>
</dbReference>
<dbReference type="Gene3D" id="3.30.43.10">
    <property type="entry name" value="Uridine Diphospho-n-acetylenolpyruvylglucosamine Reductase, domain 2"/>
    <property type="match status" value="1"/>
</dbReference>
<evidence type="ECO:0000256" key="1">
    <source>
        <dbReference type="ARBA" id="ARBA00001974"/>
    </source>
</evidence>
<dbReference type="Gene3D" id="3.30.70.2190">
    <property type="match status" value="1"/>
</dbReference>
<dbReference type="PANTHER" id="PTHR42934:SF1">
    <property type="entry name" value="GLYCOLATE OXIDASE SUBUNIT GLCD"/>
    <property type="match status" value="1"/>
</dbReference>
<sequence>MLIERLTEALGADAVKTSPEDLACYSFDAYSQGVLPSAVVLPTSAAQVSAVVKIARDLEEPLIARGSGTGLCGGATPVRAGIVLSFARMNQLLELDIENRRVRVAPGLVNLQLSERIAPTGYFYAPDPASQRASTIGGNIGTNAGGPHCLAYGTTVNHVLALEIVDDCGECFTTGVEDLGYDLTALLVGSEGTLGIVTSAWVRLLRIPPATGVWLAAFPSIESASEAVSAIVGAGIVPTALEMMDATIVRAVESAYAAGYPEDAAAVLLVESSGEPEEVASADAAIARIARAHGATKWQAAKNAEQRDALWRGRKGAAGAVGRIAPNYYTQDVCVPRTRLPEMLAAVDEAARNHEIVVGNVFHAGDGNLHPLLLYDKRDARQVAAVIEIGNIVLARAVELGGTISGEHGVGIEKRNGMSMVYRTEDLAAMACVRDVFDPHALLNPEKIFPAGISCREMRT</sequence>
<comment type="similarity">
    <text evidence="2">Belongs to the FAD-binding oxidoreductase/transferase type 4 family.</text>
</comment>
<dbReference type="AlphaFoldDB" id="E6PFZ2"/>
<evidence type="ECO:0000256" key="3">
    <source>
        <dbReference type="ARBA" id="ARBA00022630"/>
    </source>
</evidence>
<keyword evidence="4" id="KW-0274">FAD</keyword>
<dbReference type="InterPro" id="IPR016171">
    <property type="entry name" value="Vanillyl_alc_oxidase_C-sub2"/>
</dbReference>
<keyword evidence="5" id="KW-0560">Oxidoreductase</keyword>
<dbReference type="Gene3D" id="1.10.45.10">
    <property type="entry name" value="Vanillyl-alcohol Oxidase, Chain A, domain 4"/>
    <property type="match status" value="1"/>
</dbReference>
<organism evidence="7">
    <name type="scientific">mine drainage metagenome</name>
    <dbReference type="NCBI Taxonomy" id="410659"/>
    <lineage>
        <taxon>unclassified sequences</taxon>
        <taxon>metagenomes</taxon>
        <taxon>ecological metagenomes</taxon>
    </lineage>
</organism>
<accession>E6PFZ2</accession>
<dbReference type="PANTHER" id="PTHR42934">
    <property type="entry name" value="GLYCOLATE OXIDASE SUBUNIT GLCD"/>
    <property type="match status" value="1"/>
</dbReference>
<protein>
    <submittedName>
        <fullName evidence="7">Glycolate oxidase subunit, FAD-linked</fullName>
    </submittedName>
</protein>
<comment type="cofactor">
    <cofactor evidence="1">
        <name>FAD</name>
        <dbReference type="ChEBI" id="CHEBI:57692"/>
    </cofactor>
</comment>
<dbReference type="InterPro" id="IPR016164">
    <property type="entry name" value="FAD-linked_Oxase-like_C"/>
</dbReference>
<reference evidence="7" key="1">
    <citation type="submission" date="2009-10" db="EMBL/GenBank/DDBJ databases">
        <title>Diversity of trophic interactions inside an arsenic-rich microbial ecosystem.</title>
        <authorList>
            <person name="Bertin P.N."/>
            <person name="Heinrich-Salmeron A."/>
            <person name="Pelletier E."/>
            <person name="Goulhen-Chollet F."/>
            <person name="Arsene-Ploetze F."/>
            <person name="Gallien S."/>
            <person name="Calteau A."/>
            <person name="Vallenet D."/>
            <person name="Casiot C."/>
            <person name="Chane-Woon-Ming B."/>
            <person name="Giloteaux L."/>
            <person name="Barakat M."/>
            <person name="Bonnefoy V."/>
            <person name="Bruneel O."/>
            <person name="Chandler M."/>
            <person name="Cleiss J."/>
            <person name="Duran R."/>
            <person name="Elbaz-Poulichet F."/>
            <person name="Fonknechten N."/>
            <person name="Lauga B."/>
            <person name="Mornico D."/>
            <person name="Ortet P."/>
            <person name="Schaeffer C."/>
            <person name="Siguier P."/>
            <person name="Alexander Thil Smith A."/>
            <person name="Van Dorsselaer A."/>
            <person name="Weissenbach J."/>
            <person name="Medigue C."/>
            <person name="Le Paslier D."/>
        </authorList>
    </citation>
    <scope>NUCLEOTIDE SEQUENCE</scope>
</reference>